<keyword evidence="5" id="KW-0997">Cell inner membrane</keyword>
<comment type="subcellular location">
    <subcellularLocation>
        <location evidence="1">Cell inner membrane</location>
        <topology evidence="1">Multi-pass membrane protein</topology>
    </subcellularLocation>
</comment>
<keyword evidence="4" id="KW-0145">Chemotaxis</keyword>
<keyword evidence="3" id="KW-0488">Methylation</keyword>
<dbReference type="EMBL" id="CADIKF010000001">
    <property type="protein sequence ID" value="CAB3746328.1"/>
    <property type="molecule type" value="Genomic_DNA"/>
</dbReference>
<dbReference type="GO" id="GO:0006935">
    <property type="term" value="P:chemotaxis"/>
    <property type="evidence" value="ECO:0007669"/>
    <property type="project" value="UniProtKB-KW"/>
</dbReference>
<proteinExistence type="inferred from homology"/>
<evidence type="ECO:0000259" key="14">
    <source>
        <dbReference type="PROSITE" id="PS50885"/>
    </source>
</evidence>
<keyword evidence="2" id="KW-1003">Cell membrane</keyword>
<evidence type="ECO:0000256" key="3">
    <source>
        <dbReference type="ARBA" id="ARBA00022481"/>
    </source>
</evidence>
<dbReference type="InterPro" id="IPR004090">
    <property type="entry name" value="Chemotax_Me-accpt_rcpt"/>
</dbReference>
<feature type="transmembrane region" description="Helical" evidence="12">
    <location>
        <begin position="194"/>
        <end position="216"/>
    </location>
</feature>
<dbReference type="InterPro" id="IPR003660">
    <property type="entry name" value="HAMP_dom"/>
</dbReference>
<dbReference type="GO" id="GO:0004888">
    <property type="term" value="F:transmembrane signaling receptor activity"/>
    <property type="evidence" value="ECO:0007669"/>
    <property type="project" value="InterPro"/>
</dbReference>
<dbReference type="Pfam" id="PF02203">
    <property type="entry name" value="TarH"/>
    <property type="match status" value="1"/>
</dbReference>
<dbReference type="CDD" id="cd11386">
    <property type="entry name" value="MCP_signal"/>
    <property type="match status" value="1"/>
</dbReference>
<dbReference type="InterPro" id="IPR003122">
    <property type="entry name" value="Tar_rcpt_lig-bd"/>
</dbReference>
<dbReference type="RefSeq" id="WP_175108828.1">
    <property type="nucleotide sequence ID" value="NZ_CADIKF010000001.1"/>
</dbReference>
<dbReference type="PROSITE" id="PS50111">
    <property type="entry name" value="CHEMOTAXIS_TRANSDUC_2"/>
    <property type="match status" value="1"/>
</dbReference>
<comment type="similarity">
    <text evidence="10">Belongs to the methyl-accepting chemotaxis (MCP) protein family.</text>
</comment>
<dbReference type="SMART" id="SM00283">
    <property type="entry name" value="MA"/>
    <property type="match status" value="1"/>
</dbReference>
<dbReference type="SMART" id="SM00304">
    <property type="entry name" value="HAMP"/>
    <property type="match status" value="1"/>
</dbReference>
<keyword evidence="8 12" id="KW-0472">Membrane</keyword>
<dbReference type="FunFam" id="1.10.287.950:FF:000001">
    <property type="entry name" value="Methyl-accepting chemotaxis sensory transducer"/>
    <property type="match status" value="1"/>
</dbReference>
<evidence type="ECO:0000256" key="9">
    <source>
        <dbReference type="ARBA" id="ARBA00023224"/>
    </source>
</evidence>
<evidence type="ECO:0000313" key="15">
    <source>
        <dbReference type="EMBL" id="CAB3746328.1"/>
    </source>
</evidence>
<dbReference type="PANTHER" id="PTHR43531:SF14">
    <property type="entry name" value="METHYL-ACCEPTING CHEMOTAXIS PROTEIN I-RELATED"/>
    <property type="match status" value="1"/>
</dbReference>
<keyword evidence="9 11" id="KW-0807">Transducer</keyword>
<evidence type="ECO:0000256" key="4">
    <source>
        <dbReference type="ARBA" id="ARBA00022500"/>
    </source>
</evidence>
<reference evidence="15 16" key="1">
    <citation type="submission" date="2020-04" db="EMBL/GenBank/DDBJ databases">
        <authorList>
            <person name="De Canck E."/>
        </authorList>
    </citation>
    <scope>NUCLEOTIDE SEQUENCE [LARGE SCALE GENOMIC DNA]</scope>
    <source>
        <strain evidence="15 16">LMG 29739</strain>
    </source>
</reference>
<evidence type="ECO:0000256" key="5">
    <source>
        <dbReference type="ARBA" id="ARBA00022519"/>
    </source>
</evidence>
<dbReference type="AlphaFoldDB" id="A0A6J5CWI9"/>
<keyword evidence="6 12" id="KW-0812">Transmembrane</keyword>
<dbReference type="Pfam" id="PF00672">
    <property type="entry name" value="HAMP"/>
    <property type="match status" value="1"/>
</dbReference>
<dbReference type="CDD" id="cd06225">
    <property type="entry name" value="HAMP"/>
    <property type="match status" value="1"/>
</dbReference>
<dbReference type="Gene3D" id="1.20.120.30">
    <property type="entry name" value="Aspartate receptor, ligand-binding domain"/>
    <property type="match status" value="1"/>
</dbReference>
<dbReference type="PANTHER" id="PTHR43531">
    <property type="entry name" value="PROTEIN ICFG"/>
    <property type="match status" value="1"/>
</dbReference>
<dbReference type="GO" id="GO:0007165">
    <property type="term" value="P:signal transduction"/>
    <property type="evidence" value="ECO:0007669"/>
    <property type="project" value="UniProtKB-KW"/>
</dbReference>
<keyword evidence="16" id="KW-1185">Reference proteome</keyword>
<dbReference type="Gene3D" id="1.10.287.950">
    <property type="entry name" value="Methyl-accepting chemotaxis protein"/>
    <property type="match status" value="1"/>
</dbReference>
<protein>
    <submittedName>
        <fullName evidence="15">Methyl-accepting chemotaxis protein I</fullName>
    </submittedName>
</protein>
<dbReference type="InterPro" id="IPR035440">
    <property type="entry name" value="4HB_MCP_dom_sf"/>
</dbReference>
<dbReference type="InterPro" id="IPR051310">
    <property type="entry name" value="MCP_chemotaxis"/>
</dbReference>
<accession>A0A6J5CWI9</accession>
<evidence type="ECO:0000256" key="10">
    <source>
        <dbReference type="ARBA" id="ARBA00029447"/>
    </source>
</evidence>
<evidence type="ECO:0000313" key="16">
    <source>
        <dbReference type="Proteomes" id="UP000494329"/>
    </source>
</evidence>
<keyword evidence="7 12" id="KW-1133">Transmembrane helix</keyword>
<dbReference type="PRINTS" id="PR00260">
    <property type="entry name" value="CHEMTRNSDUCR"/>
</dbReference>
<dbReference type="Pfam" id="PF00015">
    <property type="entry name" value="MCPsignal"/>
    <property type="match status" value="1"/>
</dbReference>
<dbReference type="InterPro" id="IPR004089">
    <property type="entry name" value="MCPsignal_dom"/>
</dbReference>
<evidence type="ECO:0000256" key="7">
    <source>
        <dbReference type="ARBA" id="ARBA00022989"/>
    </source>
</evidence>
<evidence type="ECO:0000256" key="1">
    <source>
        <dbReference type="ARBA" id="ARBA00004429"/>
    </source>
</evidence>
<evidence type="ECO:0000256" key="6">
    <source>
        <dbReference type="ARBA" id="ARBA00022692"/>
    </source>
</evidence>
<organism evidence="15 16">
    <name type="scientific">Paraburkholderia solisilvae</name>
    <dbReference type="NCBI Taxonomy" id="624376"/>
    <lineage>
        <taxon>Bacteria</taxon>
        <taxon>Pseudomonadati</taxon>
        <taxon>Pseudomonadota</taxon>
        <taxon>Betaproteobacteria</taxon>
        <taxon>Burkholderiales</taxon>
        <taxon>Burkholderiaceae</taxon>
        <taxon>Paraburkholderia</taxon>
    </lineage>
</organism>
<name>A0A6J5CWI9_9BURK</name>
<dbReference type="PROSITE" id="PS50885">
    <property type="entry name" value="HAMP"/>
    <property type="match status" value="1"/>
</dbReference>
<evidence type="ECO:0000256" key="8">
    <source>
        <dbReference type="ARBA" id="ARBA00023136"/>
    </source>
</evidence>
<dbReference type="Proteomes" id="UP000494329">
    <property type="component" value="Unassembled WGS sequence"/>
</dbReference>
<evidence type="ECO:0000256" key="12">
    <source>
        <dbReference type="SAM" id="Phobius"/>
    </source>
</evidence>
<feature type="transmembrane region" description="Helical" evidence="12">
    <location>
        <begin position="12"/>
        <end position="34"/>
    </location>
</feature>
<feature type="domain" description="HAMP" evidence="14">
    <location>
        <begin position="218"/>
        <end position="270"/>
    </location>
</feature>
<feature type="domain" description="Methyl-accepting transducer" evidence="13">
    <location>
        <begin position="275"/>
        <end position="504"/>
    </location>
</feature>
<dbReference type="GO" id="GO:0005886">
    <property type="term" value="C:plasma membrane"/>
    <property type="evidence" value="ECO:0007669"/>
    <property type="project" value="UniProtKB-SubCell"/>
</dbReference>
<dbReference type="SUPFAM" id="SSF58104">
    <property type="entry name" value="Methyl-accepting chemotaxis protein (MCP) signaling domain"/>
    <property type="match status" value="1"/>
</dbReference>
<evidence type="ECO:0000256" key="11">
    <source>
        <dbReference type="PROSITE-ProRule" id="PRU00284"/>
    </source>
</evidence>
<dbReference type="SUPFAM" id="SSF47170">
    <property type="entry name" value="Aspartate receptor, ligand-binding domain"/>
    <property type="match status" value="1"/>
</dbReference>
<evidence type="ECO:0000256" key="2">
    <source>
        <dbReference type="ARBA" id="ARBA00022475"/>
    </source>
</evidence>
<gene>
    <name evidence="15" type="primary">tsr_1</name>
    <name evidence="15" type="ORF">LMG29739_00157</name>
</gene>
<sequence>MSLKNFPVRTGFIGVLALFGALILIIGALGVVSLQQNNAASAKISVQDTEVKGLKDVYLDTLQARSATARAYIALLSNGDDESKEEQEALAAGAGFFDLAKKDYAAFAAVPKWSDASSAAADRVGDTFKAHAAALDKLFAALRAGDLKGYATVNEHEMTDTSAAFGRATDDFFKLVQADSAAIRAAKARGYQTMVYTVSGALVAAAALIVLVYHLLNRALVQPLTVAVDELTRVAQGDLTGPISHESRNEIGRLFAAMKTMQTNLTGIVSAVRQGTHSIETGVHELASGHTDLSSRTEEQAASLQTTASSMEQLTAAVRHNTDNAQQASRLAIGASDTATRGGEAVSQVTETMQKIAQSSDKIVDIISVIEGIAFQTNILALNAAVEAARAGENGRGFAVVASEVRSLAQRSATAAKEIKALIHGAAQDVSAGNTEVERAATTMADVVRSVKQVTDIISEIAAASQEQSAGIGQVGQSVSQMDLVTQQNAALVEQAAAATASLEGQTQRLSEAVSVFRVRG</sequence>
<evidence type="ECO:0000259" key="13">
    <source>
        <dbReference type="PROSITE" id="PS50111"/>
    </source>
</evidence>